<protein>
    <recommendedName>
        <fullName evidence="2">IgGFc-binding protein N-terminal domain-containing protein</fullName>
    </recommendedName>
</protein>
<dbReference type="EnsemblMetazoa" id="XM_030996827">
    <property type="protein sequence ID" value="XP_030852687"/>
    <property type="gene ID" value="LOC100889516"/>
</dbReference>
<dbReference type="PANTHER" id="PTHR46748">
    <property type="entry name" value="LRRNT DOMAIN-CONTAINING PROTEIN"/>
    <property type="match status" value="1"/>
</dbReference>
<reference evidence="3" key="2">
    <citation type="submission" date="2021-01" db="UniProtKB">
        <authorList>
            <consortium name="EnsemblMetazoa"/>
        </authorList>
    </citation>
    <scope>IDENTIFICATION</scope>
</reference>
<sequence length="934" mass="102933">MMRVTMASMTSWCAFIGGCLLVIVASEVCALSDPSIQDDVRFQHQLQSKGRKFVFAFMDNCLREHTDVDLGPKLTITALPDGAPNVQVNVSMPHLGFFESVSIAAGSQVNVQLPPSAIALGQGLHENGVGVDASDDIFVYGIAEEGRHAKTEGYLALPVPEPISTGSEYTVVSMEQKKGNTQRHSTFAVVGVERSWVAIDAVVTITYENITYQPGETINAFLDPYQVIQMKSLDDLTGTRVHSTSPVGFMSGVDCGTMKLRHSVRSGCGHMVEQLPRKKDWGQNFIYRTLNGGPNTRRSRDQIGPVDDVVTRIRIIPAEDDTHVVYGTDNDERIGNDMDFVISGSETVHITAMKPVLVVAFILYHGACERGCRKRSPTMVTIPPLAQPANDVIFSTVNATDRREDAEMSHFVSVMYDCACFRRLTWENPGQSEVISEGFAAINDQICWNQFRLTPGSYHLTVTPDETAAPCILSAFLFGHGTNGGYAFPLGLDRAYVSPADRTVPTSAVGDEFFIAFAAYYRGNRRGPTLLIHRASPAEEGRAIQGQIDAGAYSHRFVIPIGTPSIEIELPNRVVLYNTRNESANPVEVRTQGRVLLYGLNDAFSDERSDAYLALPTPMMGQEYRLVTSHESTIFVIIGLYDDTFVDMRLRGSLWFRNHVHYGGTRVGFKIKRHQALFFMSVEDQTGTLIVASKPISVLSGASCGHSYYRYQDDESGSRCGHKLEHLPPVERWGHRFVTSAMRGYDGGEVTTYVMASHQHTSIRFNDDENEIYIQPGHTYRVNQNNTRGLHTLITSNYFPVLVYQVPNSRNLTHSSGYSLPSLTIVPSVDEPAEDIQSSRWPIPLATFNLRRMNTTTSFTNVVAPCAATSNISLNGDALEQSEWSGPIAESDLCAMRKQLQNGGNNWLDPGGAKVSVVLYGFSPASAYTCPGTM</sequence>
<feature type="chain" id="PRO_5029624662" description="IgGFc-binding protein N-terminal domain-containing protein" evidence="1">
    <location>
        <begin position="31"/>
        <end position="934"/>
    </location>
</feature>
<dbReference type="RefSeq" id="XP_030852687.1">
    <property type="nucleotide sequence ID" value="XM_030996827.1"/>
</dbReference>
<dbReference type="PROSITE" id="PS51257">
    <property type="entry name" value="PROKAR_LIPOPROTEIN"/>
    <property type="match status" value="1"/>
</dbReference>
<organism evidence="3 4">
    <name type="scientific">Strongylocentrotus purpuratus</name>
    <name type="common">Purple sea urchin</name>
    <dbReference type="NCBI Taxonomy" id="7668"/>
    <lineage>
        <taxon>Eukaryota</taxon>
        <taxon>Metazoa</taxon>
        <taxon>Echinodermata</taxon>
        <taxon>Eleutherozoa</taxon>
        <taxon>Echinozoa</taxon>
        <taxon>Echinoidea</taxon>
        <taxon>Euechinoidea</taxon>
        <taxon>Echinacea</taxon>
        <taxon>Camarodonta</taxon>
        <taxon>Echinidea</taxon>
        <taxon>Strongylocentrotidae</taxon>
        <taxon>Strongylocentrotus</taxon>
    </lineage>
</organism>
<feature type="domain" description="IgGFc-binding protein N-terminal" evidence="2">
    <location>
        <begin position="610"/>
        <end position="921"/>
    </location>
</feature>
<evidence type="ECO:0000313" key="3">
    <source>
        <dbReference type="EnsemblMetazoa" id="XP_030852687"/>
    </source>
</evidence>
<evidence type="ECO:0000259" key="2">
    <source>
        <dbReference type="Pfam" id="PF17517"/>
    </source>
</evidence>
<dbReference type="AlphaFoldDB" id="A0A7M7PJP7"/>
<dbReference type="GeneID" id="100889516"/>
<evidence type="ECO:0000313" key="4">
    <source>
        <dbReference type="Proteomes" id="UP000007110"/>
    </source>
</evidence>
<dbReference type="InterPro" id="IPR035234">
    <property type="entry name" value="IgGFc-bd_N"/>
</dbReference>
<name>A0A7M7PJP7_STRPU</name>
<dbReference type="InParanoid" id="A0A7M7PJP7"/>
<keyword evidence="4" id="KW-1185">Reference proteome</keyword>
<feature type="domain" description="IgGFc-binding protein N-terminal" evidence="2">
    <location>
        <begin position="154"/>
        <end position="400"/>
    </location>
</feature>
<dbReference type="Proteomes" id="UP000007110">
    <property type="component" value="Unassembled WGS sequence"/>
</dbReference>
<feature type="signal peptide" evidence="1">
    <location>
        <begin position="1"/>
        <end position="30"/>
    </location>
</feature>
<evidence type="ECO:0000256" key="1">
    <source>
        <dbReference type="SAM" id="SignalP"/>
    </source>
</evidence>
<dbReference type="Pfam" id="PF17517">
    <property type="entry name" value="IgGFc_binding"/>
    <property type="match status" value="2"/>
</dbReference>
<proteinExistence type="predicted"/>
<dbReference type="OrthoDB" id="10005154at2759"/>
<reference evidence="4" key="1">
    <citation type="submission" date="2015-02" db="EMBL/GenBank/DDBJ databases">
        <title>Genome sequencing for Strongylocentrotus purpuratus.</title>
        <authorList>
            <person name="Murali S."/>
            <person name="Liu Y."/>
            <person name="Vee V."/>
            <person name="English A."/>
            <person name="Wang M."/>
            <person name="Skinner E."/>
            <person name="Han Y."/>
            <person name="Muzny D.M."/>
            <person name="Worley K.C."/>
            <person name="Gibbs R.A."/>
        </authorList>
    </citation>
    <scope>NUCLEOTIDE SEQUENCE</scope>
</reference>
<dbReference type="KEGG" id="spu:100889516"/>
<accession>A0A7M7PJP7</accession>
<dbReference type="PANTHER" id="PTHR46748:SF1">
    <property type="entry name" value="IGGFC-BINDING PROTEIN N-TERMINAL DOMAIN-CONTAINING PROTEIN"/>
    <property type="match status" value="1"/>
</dbReference>
<keyword evidence="1" id="KW-0732">Signal</keyword>